<dbReference type="Proteomes" id="UP001177021">
    <property type="component" value="Unassembled WGS sequence"/>
</dbReference>
<keyword evidence="2" id="KW-1185">Reference proteome</keyword>
<dbReference type="EMBL" id="CASHSV030000206">
    <property type="protein sequence ID" value="CAJ2654640.1"/>
    <property type="molecule type" value="Genomic_DNA"/>
</dbReference>
<evidence type="ECO:0000313" key="2">
    <source>
        <dbReference type="Proteomes" id="UP001177021"/>
    </source>
</evidence>
<name>A0ACB0KFJ1_TRIPR</name>
<accession>A0ACB0KFJ1</accession>
<sequence length="142" mass="16035">MVTSKDPSSNSTRFAPMLLNSLNLATGTQDLTPIDAQELLKSGFNSKVSNPFPEIEFFFYTDRNHAARQIYHAARGCSSNTASRVIKSERNQIFRLGITPRVVESRYRRSSTSSFTPRMLDITPRVTKSETNFNSGRVLRRA</sequence>
<organism evidence="1 2">
    <name type="scientific">Trifolium pratense</name>
    <name type="common">Red clover</name>
    <dbReference type="NCBI Taxonomy" id="57577"/>
    <lineage>
        <taxon>Eukaryota</taxon>
        <taxon>Viridiplantae</taxon>
        <taxon>Streptophyta</taxon>
        <taxon>Embryophyta</taxon>
        <taxon>Tracheophyta</taxon>
        <taxon>Spermatophyta</taxon>
        <taxon>Magnoliopsida</taxon>
        <taxon>eudicotyledons</taxon>
        <taxon>Gunneridae</taxon>
        <taxon>Pentapetalae</taxon>
        <taxon>rosids</taxon>
        <taxon>fabids</taxon>
        <taxon>Fabales</taxon>
        <taxon>Fabaceae</taxon>
        <taxon>Papilionoideae</taxon>
        <taxon>50 kb inversion clade</taxon>
        <taxon>NPAAA clade</taxon>
        <taxon>Hologalegina</taxon>
        <taxon>IRL clade</taxon>
        <taxon>Trifolieae</taxon>
        <taxon>Trifolium</taxon>
    </lineage>
</organism>
<comment type="caution">
    <text evidence="1">The sequence shown here is derived from an EMBL/GenBank/DDBJ whole genome shotgun (WGS) entry which is preliminary data.</text>
</comment>
<evidence type="ECO:0000313" key="1">
    <source>
        <dbReference type="EMBL" id="CAJ2654640.1"/>
    </source>
</evidence>
<proteinExistence type="predicted"/>
<reference evidence="1" key="1">
    <citation type="submission" date="2023-10" db="EMBL/GenBank/DDBJ databases">
        <authorList>
            <person name="Rodriguez Cubillos JULIANA M."/>
            <person name="De Vega J."/>
        </authorList>
    </citation>
    <scope>NUCLEOTIDE SEQUENCE</scope>
</reference>
<protein>
    <submittedName>
        <fullName evidence="1">Uncharacterized protein</fullName>
    </submittedName>
</protein>
<gene>
    <name evidence="1" type="ORF">MILVUS5_LOCUS21745</name>
</gene>